<dbReference type="InterPro" id="IPR007829">
    <property type="entry name" value="TM2"/>
</dbReference>
<keyword evidence="2 5" id="KW-0812">Transmembrane</keyword>
<dbReference type="PANTHER" id="PTHR21016">
    <property type="entry name" value="BETA-AMYLOID BINDING PROTEIN-RELATED"/>
    <property type="match status" value="1"/>
</dbReference>
<evidence type="ECO:0000256" key="2">
    <source>
        <dbReference type="ARBA" id="ARBA00022692"/>
    </source>
</evidence>
<evidence type="ECO:0000313" key="8">
    <source>
        <dbReference type="Proteomes" id="UP001442494"/>
    </source>
</evidence>
<evidence type="ECO:0000256" key="5">
    <source>
        <dbReference type="SAM" id="Phobius"/>
    </source>
</evidence>
<proteinExistence type="predicted"/>
<dbReference type="RefSeq" id="WP_190424571.1">
    <property type="nucleotide sequence ID" value="NZ_JAMPKK010000057.1"/>
</dbReference>
<evidence type="ECO:0000256" key="1">
    <source>
        <dbReference type="ARBA" id="ARBA00004141"/>
    </source>
</evidence>
<gene>
    <name evidence="7" type="ORF">NDI37_21510</name>
</gene>
<sequence>MNNVSTAYFLWLGCLFSPPIAGLHRLYNGKIGTGLLWLFTFGLFGVGQVVDLFLIPRMVEEHNALSKAKLGVSANGVPLSQPAIALTKQELTRDEMMLKLLKAAAVRGGKLSVTQAVMETGLNFTQVEATLKDMVKSGYVMIDNHPETGIVIYEFIEL</sequence>
<dbReference type="Pfam" id="PF05154">
    <property type="entry name" value="TM2"/>
    <property type="match status" value="1"/>
</dbReference>
<dbReference type="Proteomes" id="UP001442494">
    <property type="component" value="Unassembled WGS sequence"/>
</dbReference>
<evidence type="ECO:0000313" key="7">
    <source>
        <dbReference type="EMBL" id="MEP0867031.1"/>
    </source>
</evidence>
<feature type="transmembrane region" description="Helical" evidence="5">
    <location>
        <begin position="6"/>
        <end position="23"/>
    </location>
</feature>
<dbReference type="EMBL" id="JAMPKK010000057">
    <property type="protein sequence ID" value="MEP0867031.1"/>
    <property type="molecule type" value="Genomic_DNA"/>
</dbReference>
<protein>
    <submittedName>
        <fullName evidence="7">NINE protein</fullName>
    </submittedName>
</protein>
<feature type="domain" description="TM2" evidence="6">
    <location>
        <begin position="3"/>
        <end position="53"/>
    </location>
</feature>
<accession>A0ABV0JUE7</accession>
<evidence type="ECO:0000256" key="3">
    <source>
        <dbReference type="ARBA" id="ARBA00022989"/>
    </source>
</evidence>
<dbReference type="PANTHER" id="PTHR21016:SF25">
    <property type="entry name" value="TM2 DOMAIN-CONTAINING PROTEIN DDB_G0277895-RELATED"/>
    <property type="match status" value="1"/>
</dbReference>
<keyword evidence="3 5" id="KW-1133">Transmembrane helix</keyword>
<reference evidence="7 8" key="1">
    <citation type="submission" date="2022-04" db="EMBL/GenBank/DDBJ databases">
        <title>Positive selection, recombination, and allopatry shape intraspecific diversity of widespread and dominant cyanobacteria.</title>
        <authorList>
            <person name="Wei J."/>
            <person name="Shu W."/>
            <person name="Hu C."/>
        </authorList>
    </citation>
    <scope>NUCLEOTIDE SEQUENCE [LARGE SCALE GENOMIC DNA]</scope>
    <source>
        <strain evidence="7 8">GB2-A5</strain>
    </source>
</reference>
<keyword evidence="8" id="KW-1185">Reference proteome</keyword>
<organism evidence="7 8">
    <name type="scientific">Funiculus sociatus GB2-A5</name>
    <dbReference type="NCBI Taxonomy" id="2933946"/>
    <lineage>
        <taxon>Bacteria</taxon>
        <taxon>Bacillati</taxon>
        <taxon>Cyanobacteriota</taxon>
        <taxon>Cyanophyceae</taxon>
        <taxon>Coleofasciculales</taxon>
        <taxon>Coleofasciculaceae</taxon>
        <taxon>Funiculus</taxon>
    </lineage>
</organism>
<comment type="caution">
    <text evidence="7">The sequence shown here is derived from an EMBL/GenBank/DDBJ whole genome shotgun (WGS) entry which is preliminary data.</text>
</comment>
<dbReference type="InterPro" id="IPR050932">
    <property type="entry name" value="TM2D1-3-like"/>
</dbReference>
<comment type="subcellular location">
    <subcellularLocation>
        <location evidence="1">Membrane</location>
        <topology evidence="1">Multi-pass membrane protein</topology>
    </subcellularLocation>
</comment>
<feature type="transmembrane region" description="Helical" evidence="5">
    <location>
        <begin position="35"/>
        <end position="55"/>
    </location>
</feature>
<evidence type="ECO:0000259" key="6">
    <source>
        <dbReference type="Pfam" id="PF05154"/>
    </source>
</evidence>
<evidence type="ECO:0000256" key="4">
    <source>
        <dbReference type="ARBA" id="ARBA00023136"/>
    </source>
</evidence>
<keyword evidence="4 5" id="KW-0472">Membrane</keyword>
<name>A0ABV0JUE7_9CYAN</name>